<evidence type="ECO:0000256" key="1">
    <source>
        <dbReference type="SAM" id="MobiDB-lite"/>
    </source>
</evidence>
<dbReference type="EMBL" id="AYYO01000050">
    <property type="protein sequence ID" value="KRM54602.1"/>
    <property type="molecule type" value="Genomic_DNA"/>
</dbReference>
<reference evidence="2 3" key="1">
    <citation type="journal article" date="2015" name="Genome Announc.">
        <title>Expanding the biotechnology potential of lactobacilli through comparative genomics of 213 strains and associated genera.</title>
        <authorList>
            <person name="Sun Z."/>
            <person name="Harris H.M."/>
            <person name="McCann A."/>
            <person name="Guo C."/>
            <person name="Argimon S."/>
            <person name="Zhang W."/>
            <person name="Yang X."/>
            <person name="Jeffery I.B."/>
            <person name="Cooney J.C."/>
            <person name="Kagawa T.F."/>
            <person name="Liu W."/>
            <person name="Song Y."/>
            <person name="Salvetti E."/>
            <person name="Wrobel A."/>
            <person name="Rasinkangas P."/>
            <person name="Parkhill J."/>
            <person name="Rea M.C."/>
            <person name="O'Sullivan O."/>
            <person name="Ritari J."/>
            <person name="Douillard F.P."/>
            <person name="Paul Ross R."/>
            <person name="Yang R."/>
            <person name="Briner A.E."/>
            <person name="Felis G.E."/>
            <person name="de Vos W.M."/>
            <person name="Barrangou R."/>
            <person name="Klaenhammer T.R."/>
            <person name="Caufield P.W."/>
            <person name="Cui Y."/>
            <person name="Zhang H."/>
            <person name="O'Toole P.W."/>
        </authorList>
    </citation>
    <scope>NUCLEOTIDE SEQUENCE [LARGE SCALE GENOMIC DNA]</scope>
    <source>
        <strain evidence="2 3">DSM 20505</strain>
    </source>
</reference>
<comment type="caution">
    <text evidence="2">The sequence shown here is derived from an EMBL/GenBank/DDBJ whole genome shotgun (WGS) entry which is preliminary data.</text>
</comment>
<dbReference type="AlphaFoldDB" id="A0A0R1ZJN9"/>
<accession>A0A0R1ZJN9</accession>
<gene>
    <name evidence="2" type="ORF">FC18_GL002310</name>
</gene>
<dbReference type="STRING" id="1291052.FC18_GL002310"/>
<feature type="region of interest" description="Disordered" evidence="1">
    <location>
        <begin position="58"/>
        <end position="89"/>
    </location>
</feature>
<dbReference type="Proteomes" id="UP000051679">
    <property type="component" value="Unassembled WGS sequence"/>
</dbReference>
<proteinExistence type="predicted"/>
<protein>
    <submittedName>
        <fullName evidence="2">Uncharacterized protein</fullName>
    </submittedName>
</protein>
<evidence type="ECO:0000313" key="3">
    <source>
        <dbReference type="Proteomes" id="UP000051679"/>
    </source>
</evidence>
<organism evidence="2 3">
    <name type="scientific">Lacticaseibacillus sharpeae JCM 1186 = DSM 20505</name>
    <dbReference type="NCBI Taxonomy" id="1291052"/>
    <lineage>
        <taxon>Bacteria</taxon>
        <taxon>Bacillati</taxon>
        <taxon>Bacillota</taxon>
        <taxon>Bacilli</taxon>
        <taxon>Lactobacillales</taxon>
        <taxon>Lactobacillaceae</taxon>
        <taxon>Lacticaseibacillus</taxon>
    </lineage>
</organism>
<evidence type="ECO:0000313" key="2">
    <source>
        <dbReference type="EMBL" id="KRM54602.1"/>
    </source>
</evidence>
<keyword evidence="3" id="KW-1185">Reference proteome</keyword>
<name>A0A0R1ZJN9_9LACO</name>
<sequence length="89" mass="9588">MMNSFMQPLGQIIEWTFGHQRTIAALLIVACAASAATYIELRGWHAFLIAIDLAPEGGDEDASKQANAEPHRGIAPTWAASVSPAKRAR</sequence>